<dbReference type="OrthoDB" id="10045817at2759"/>
<sequence>MGGETSQRDDCSDLHLQTAFKKLKVQSQWTLGQSASDVKNVTELWSRHNSASASSTKHPKERSERKSACLRMEPYPQDFLCSIEKLSFHSEDCRKKSCRCSELRLKSKKKFNYANASLQCRPILRDAKLKFHHSEKDTKHLIRAARLKIHKQGKLACELGTCQKVPTNAFAAKQPPLSCPVSFLTSTSQSSLFGSTSKETMADFSSVFSGKKSCSDGSSSIKTVKFGDHRSHSGPVKRTRDQACSDRNSYSDCGKELRSSEGARLDDTSVDELAGYFEDFVHIPKKMSSMAEMMYT</sequence>
<reference evidence="6" key="2">
    <citation type="submission" date="2020-11" db="EMBL/GenBank/DDBJ databases">
        <authorList>
            <person name="McCartney M.A."/>
            <person name="Auch B."/>
            <person name="Kono T."/>
            <person name="Mallez S."/>
            <person name="Becker A."/>
            <person name="Gohl D.M."/>
            <person name="Silverstein K.A.T."/>
            <person name="Koren S."/>
            <person name="Bechman K.B."/>
            <person name="Herman A."/>
            <person name="Abrahante J.E."/>
            <person name="Garbe J."/>
        </authorList>
    </citation>
    <scope>NUCLEOTIDE SEQUENCE</scope>
    <source>
        <strain evidence="6">Duluth1</strain>
        <tissue evidence="6">Whole animal</tissue>
    </source>
</reference>
<dbReference type="Proteomes" id="UP000828390">
    <property type="component" value="Unassembled WGS sequence"/>
</dbReference>
<dbReference type="PANTHER" id="PTHR31383:SF2">
    <property type="entry name" value="OXIDATIVE STRESS-RESPONSIVE SERINE-RICH PROTEIN 1"/>
    <property type="match status" value="1"/>
</dbReference>
<accession>A0A9D4L363</accession>
<reference evidence="6" key="1">
    <citation type="journal article" date="2019" name="bioRxiv">
        <title>The Genome of the Zebra Mussel, Dreissena polymorpha: A Resource for Invasive Species Research.</title>
        <authorList>
            <person name="McCartney M.A."/>
            <person name="Auch B."/>
            <person name="Kono T."/>
            <person name="Mallez S."/>
            <person name="Zhang Y."/>
            <person name="Obille A."/>
            <person name="Becker A."/>
            <person name="Abrahante J.E."/>
            <person name="Garbe J."/>
            <person name="Badalamenti J.P."/>
            <person name="Herman A."/>
            <person name="Mangelson H."/>
            <person name="Liachko I."/>
            <person name="Sullivan S."/>
            <person name="Sone E.D."/>
            <person name="Koren S."/>
            <person name="Silverstein K.A.T."/>
            <person name="Beckman K.B."/>
            <person name="Gohl D.M."/>
        </authorList>
    </citation>
    <scope>NUCLEOTIDE SEQUENCE</scope>
    <source>
        <strain evidence="6">Duluth1</strain>
        <tissue evidence="6">Whole animal</tissue>
    </source>
</reference>
<evidence type="ECO:0000256" key="2">
    <source>
        <dbReference type="ARBA" id="ARBA00022553"/>
    </source>
</evidence>
<gene>
    <name evidence="6" type="ORF">DPMN_092915</name>
</gene>
<evidence type="ECO:0000313" key="7">
    <source>
        <dbReference type="Proteomes" id="UP000828390"/>
    </source>
</evidence>
<keyword evidence="2" id="KW-0597">Phosphoprotein</keyword>
<feature type="region of interest" description="Disordered" evidence="5">
    <location>
        <begin position="225"/>
        <end position="248"/>
    </location>
</feature>
<evidence type="ECO:0000256" key="5">
    <source>
        <dbReference type="SAM" id="MobiDB-lite"/>
    </source>
</evidence>
<dbReference type="EMBL" id="JAIWYP010000003">
    <property type="protein sequence ID" value="KAH3850503.1"/>
    <property type="molecule type" value="Genomic_DNA"/>
</dbReference>
<evidence type="ECO:0000313" key="6">
    <source>
        <dbReference type="EMBL" id="KAH3850503.1"/>
    </source>
</evidence>
<evidence type="ECO:0000256" key="1">
    <source>
        <dbReference type="ARBA" id="ARBA00015005"/>
    </source>
</evidence>
<evidence type="ECO:0000256" key="4">
    <source>
        <dbReference type="ARBA" id="ARBA00031405"/>
    </source>
</evidence>
<dbReference type="GO" id="GO:0070301">
    <property type="term" value="P:cellular response to hydrogen peroxide"/>
    <property type="evidence" value="ECO:0007669"/>
    <property type="project" value="TreeGrafter"/>
</dbReference>
<dbReference type="InterPro" id="IPR008494">
    <property type="entry name" value="DUF776"/>
</dbReference>
<protein>
    <recommendedName>
        <fullName evidence="1">Oxidative stress-responsive serine-rich protein 1</fullName>
    </recommendedName>
    <alternativeName>
        <fullName evidence="4">Oxidative stress-responsive protein 1</fullName>
    </alternativeName>
    <alternativeName>
        <fullName evidence="3">Peroxide-inducible transcript 1 protein</fullName>
    </alternativeName>
</protein>
<dbReference type="AlphaFoldDB" id="A0A9D4L363"/>
<comment type="caution">
    <text evidence="6">The sequence shown here is derived from an EMBL/GenBank/DDBJ whole genome shotgun (WGS) entry which is preliminary data.</text>
</comment>
<keyword evidence="7" id="KW-1185">Reference proteome</keyword>
<proteinExistence type="predicted"/>
<dbReference type="PANTHER" id="PTHR31383">
    <property type="entry name" value="OXIDATIVE STRESS-RESPONSE SERINE-RICH PROTEIN 1"/>
    <property type="match status" value="1"/>
</dbReference>
<evidence type="ECO:0000256" key="3">
    <source>
        <dbReference type="ARBA" id="ARBA00029721"/>
    </source>
</evidence>
<organism evidence="6 7">
    <name type="scientific">Dreissena polymorpha</name>
    <name type="common">Zebra mussel</name>
    <name type="synonym">Mytilus polymorpha</name>
    <dbReference type="NCBI Taxonomy" id="45954"/>
    <lineage>
        <taxon>Eukaryota</taxon>
        <taxon>Metazoa</taxon>
        <taxon>Spiralia</taxon>
        <taxon>Lophotrochozoa</taxon>
        <taxon>Mollusca</taxon>
        <taxon>Bivalvia</taxon>
        <taxon>Autobranchia</taxon>
        <taxon>Heteroconchia</taxon>
        <taxon>Euheterodonta</taxon>
        <taxon>Imparidentia</taxon>
        <taxon>Neoheterodontei</taxon>
        <taxon>Myida</taxon>
        <taxon>Dreissenoidea</taxon>
        <taxon>Dreissenidae</taxon>
        <taxon>Dreissena</taxon>
    </lineage>
</organism>
<name>A0A9D4L363_DREPO</name>